<reference evidence="3 4" key="1">
    <citation type="journal article" date="2013" name="Int. J. Syst. Evol. Microbiol.">
        <title>Ilumatobacter nonamiense sp. nov. and Ilumatobacter coccineum sp. nov., isolated from seashore sand.</title>
        <authorList>
            <person name="Matsumoto A."/>
            <person name="Kasai H."/>
            <person name="Matsuo Y."/>
            <person name="Shizuri Y."/>
            <person name="Ichikawa N."/>
            <person name="Fujita N."/>
            <person name="Omura S."/>
            <person name="Takahashi Y."/>
        </authorList>
    </citation>
    <scope>NUCLEOTIDE SEQUENCE [LARGE SCALE GENOMIC DNA]</scope>
    <source>
        <strain evidence="4">NBRC 103263 / KCTC 29153 / YM16-304</strain>
    </source>
</reference>
<feature type="compositionally biased region" description="Low complexity" evidence="1">
    <location>
        <begin position="546"/>
        <end position="589"/>
    </location>
</feature>
<dbReference type="RefSeq" id="WP_015441432.1">
    <property type="nucleotide sequence ID" value="NC_020520.1"/>
</dbReference>
<dbReference type="EMBL" id="AP012057">
    <property type="protein sequence ID" value="BAN02185.1"/>
    <property type="molecule type" value="Genomic_DNA"/>
</dbReference>
<evidence type="ECO:0000313" key="4">
    <source>
        <dbReference type="Proteomes" id="UP000011863"/>
    </source>
</evidence>
<evidence type="ECO:0000256" key="1">
    <source>
        <dbReference type="SAM" id="MobiDB-lite"/>
    </source>
</evidence>
<gene>
    <name evidence="3" type="ORF">YM304_18710</name>
</gene>
<dbReference type="Proteomes" id="UP000011863">
    <property type="component" value="Chromosome"/>
</dbReference>
<accession>A0A6C7EAN1</accession>
<organism evidence="3 4">
    <name type="scientific">Ilumatobacter coccineus (strain NBRC 103263 / KCTC 29153 / YM16-304)</name>
    <dbReference type="NCBI Taxonomy" id="1313172"/>
    <lineage>
        <taxon>Bacteria</taxon>
        <taxon>Bacillati</taxon>
        <taxon>Actinomycetota</taxon>
        <taxon>Acidimicrobiia</taxon>
        <taxon>Acidimicrobiales</taxon>
        <taxon>Ilumatobacteraceae</taxon>
        <taxon>Ilumatobacter</taxon>
    </lineage>
</organism>
<feature type="region of interest" description="Disordered" evidence="1">
    <location>
        <begin position="337"/>
        <end position="373"/>
    </location>
</feature>
<name>A0A6C7EAN1_ILUCY</name>
<feature type="region of interest" description="Disordered" evidence="1">
    <location>
        <begin position="292"/>
        <end position="324"/>
    </location>
</feature>
<dbReference type="AlphaFoldDB" id="A0A6C7EAN1"/>
<feature type="chain" id="PRO_5025455739" description="PASTA domain-containing protein" evidence="2">
    <location>
        <begin position="31"/>
        <end position="665"/>
    </location>
</feature>
<sequence>MDSTRRCSRSARIGVLVGAAAMLAACGSSAPDPGGEALPAPLTSSFLLDVAADTPFGQVVAAEQQGIAVERSGGFATTDLVAPASTATIFDLNAGAAVDDAVIDARAAELAAIFGVSGAVERLDADWQVGDGDGRLLVVNAPRGGDGGSFWFEGGSDLRGGMLPCPTLPDGFCDGEVAISEPPASTERAEQQIADAMTVLGIEPNAYVVERFDQATSIEFSVVFAPNGWRSGVTWGFSVGSSGEVAAAYGAFTAPQEAVGVALVDIDTAIDRLHAGYAGFGGIAPPTTMLADTSEPVSTPVAPAEASTTTTTTTVPGSALPPPPVDGDLVATTTAPAATTTSLGPPRVTSPPTTLPGTPPMGSRAEPPVDGTESPWLRIDRVELGLQTFWESPSGPWLVPTFVFVADDGSEYGVVAVDASAMVLIEPSTTLPSPATMVEGYVPTPEPMPTLLADDGTPLTIPVPPYDGTGSTDYYNSVFADVLVGRDLASVVNTLEGSGWTVRILDEDLDQNVDADLRWDRANVLHRNEIVTGVYADPWVPGAADSTTTGTSVSSTTTSTTTTTSEPPDAPPTTTISPTTTSNPTITPAEGSLDEWLDADGRAELLRSFESLWIGQPVDSARGALESIGYIVRVVEPDGAMTADLVPYRVNFGVSGGIIEWVSLG</sequence>
<dbReference type="PROSITE" id="PS51257">
    <property type="entry name" value="PROKAR_LIPOPROTEIN"/>
    <property type="match status" value="1"/>
</dbReference>
<protein>
    <recommendedName>
        <fullName evidence="5">PASTA domain-containing protein</fullName>
    </recommendedName>
</protein>
<keyword evidence="4" id="KW-1185">Reference proteome</keyword>
<evidence type="ECO:0008006" key="5">
    <source>
        <dbReference type="Google" id="ProtNLM"/>
    </source>
</evidence>
<feature type="region of interest" description="Disordered" evidence="1">
    <location>
        <begin position="539"/>
        <end position="590"/>
    </location>
</feature>
<feature type="signal peptide" evidence="2">
    <location>
        <begin position="1"/>
        <end position="30"/>
    </location>
</feature>
<evidence type="ECO:0000256" key="2">
    <source>
        <dbReference type="SAM" id="SignalP"/>
    </source>
</evidence>
<evidence type="ECO:0000313" key="3">
    <source>
        <dbReference type="EMBL" id="BAN02185.1"/>
    </source>
</evidence>
<keyword evidence="2" id="KW-0732">Signal</keyword>
<dbReference type="KEGG" id="aym:YM304_18710"/>
<proteinExistence type="predicted"/>